<gene>
    <name evidence="2" type="ORF">ABU614_17365</name>
</gene>
<name>A0AAU8MNZ9_9GAMM</name>
<accession>A0AAU8MNZ9</accession>
<evidence type="ECO:0000256" key="1">
    <source>
        <dbReference type="SAM" id="SignalP"/>
    </source>
</evidence>
<evidence type="ECO:0000313" key="2">
    <source>
        <dbReference type="EMBL" id="XCO74135.1"/>
    </source>
</evidence>
<keyword evidence="1" id="KW-0732">Signal</keyword>
<organism evidence="2">
    <name type="scientific">Lysobacter firmicutimachus</name>
    <dbReference type="NCBI Taxonomy" id="1792846"/>
    <lineage>
        <taxon>Bacteria</taxon>
        <taxon>Pseudomonadati</taxon>
        <taxon>Pseudomonadota</taxon>
        <taxon>Gammaproteobacteria</taxon>
        <taxon>Lysobacterales</taxon>
        <taxon>Lysobacteraceae</taxon>
        <taxon>Lysobacter</taxon>
    </lineage>
</organism>
<dbReference type="EMBL" id="CP159925">
    <property type="protein sequence ID" value="XCO74135.1"/>
    <property type="molecule type" value="Genomic_DNA"/>
</dbReference>
<feature type="signal peptide" evidence="1">
    <location>
        <begin position="1"/>
        <end position="22"/>
    </location>
</feature>
<sequence length="118" mass="13066">MSLFRKIALTSLLCLSATAANAAQQKLDACIDLGSESQVARAGAQFVVVKHAEDYYRVGFRNTCADLSITNKMEISSEQQANRLCPSGSVVKTQRDTCAVGAVDKIDQETYDRYRRRR</sequence>
<dbReference type="RefSeq" id="WP_064746690.1">
    <property type="nucleotide sequence ID" value="NZ_CP159925.1"/>
</dbReference>
<proteinExistence type="predicted"/>
<dbReference type="AlphaFoldDB" id="A0AAU8MNZ9"/>
<protein>
    <submittedName>
        <fullName evidence="2">Uncharacterized protein</fullName>
    </submittedName>
</protein>
<feature type="chain" id="PRO_5043482148" evidence="1">
    <location>
        <begin position="23"/>
        <end position="118"/>
    </location>
</feature>
<reference evidence="2" key="1">
    <citation type="submission" date="2024-06" db="EMBL/GenBank/DDBJ databases">
        <authorList>
            <person name="Li S."/>
        </authorList>
    </citation>
    <scope>NUCLEOTIDE SEQUENCE</scope>
    <source>
        <strain evidence="2">SR10</strain>
    </source>
</reference>